<feature type="domain" description="Fido" evidence="1">
    <location>
        <begin position="183"/>
        <end position="310"/>
    </location>
</feature>
<dbReference type="PANTHER" id="PTHR35810">
    <property type="entry name" value="CYTOPLASMIC PROTEIN-RELATED"/>
    <property type="match status" value="1"/>
</dbReference>
<name>A0A1N6HLV8_9MICO</name>
<dbReference type="Pfam" id="PF13310">
    <property type="entry name" value="Virulence_RhuM"/>
    <property type="match status" value="1"/>
</dbReference>
<dbReference type="OrthoDB" id="9802752at2"/>
<dbReference type="InterPro" id="IPR053737">
    <property type="entry name" value="Type_II_TA_Toxin"/>
</dbReference>
<evidence type="ECO:0000313" key="2">
    <source>
        <dbReference type="EMBL" id="SIO20761.1"/>
    </source>
</evidence>
<dbReference type="EMBL" id="FSRJ01000004">
    <property type="protein sequence ID" value="SIO20761.1"/>
    <property type="molecule type" value="Genomic_DNA"/>
</dbReference>
<dbReference type="Proteomes" id="UP000184699">
    <property type="component" value="Unassembled WGS sequence"/>
</dbReference>
<dbReference type="PROSITE" id="PS51459">
    <property type="entry name" value="FIDO"/>
    <property type="match status" value="1"/>
</dbReference>
<gene>
    <name evidence="2" type="ORF">SAMN05443544_3308</name>
</gene>
<keyword evidence="3" id="KW-1185">Reference proteome</keyword>
<dbReference type="SUPFAM" id="SSF46785">
    <property type="entry name" value="Winged helix' DNA-binding domain"/>
    <property type="match status" value="1"/>
</dbReference>
<dbReference type="STRING" id="232089.SAMN05443544_3308"/>
<proteinExistence type="predicted"/>
<dbReference type="Gene3D" id="1.20.120.1870">
    <property type="entry name" value="Fic/DOC protein, Fido domain"/>
    <property type="match status" value="1"/>
</dbReference>
<dbReference type="AlphaFoldDB" id="A0A1N6HLV8"/>
<reference evidence="3" key="1">
    <citation type="submission" date="2016-11" db="EMBL/GenBank/DDBJ databases">
        <authorList>
            <person name="Varghese N."/>
            <person name="Submissions S."/>
        </authorList>
    </citation>
    <scope>NUCLEOTIDE SEQUENCE [LARGE SCALE GENOMIC DNA]</scope>
    <source>
        <strain evidence="3">DSM 8595</strain>
    </source>
</reference>
<dbReference type="PANTHER" id="PTHR35810:SF1">
    <property type="entry name" value="CYTOPLASMIC PROTEIN"/>
    <property type="match status" value="1"/>
</dbReference>
<evidence type="ECO:0000259" key="1">
    <source>
        <dbReference type="PROSITE" id="PS51459"/>
    </source>
</evidence>
<dbReference type="InterPro" id="IPR036390">
    <property type="entry name" value="WH_DNA-bd_sf"/>
</dbReference>
<protein>
    <submittedName>
        <fullName evidence="2">Fic/DOC family protein</fullName>
    </submittedName>
</protein>
<evidence type="ECO:0000313" key="3">
    <source>
        <dbReference type="Proteomes" id="UP000184699"/>
    </source>
</evidence>
<dbReference type="SUPFAM" id="SSF140931">
    <property type="entry name" value="Fic-like"/>
    <property type="match status" value="1"/>
</dbReference>
<dbReference type="InterPro" id="IPR011204">
    <property type="entry name" value="Virulence_RhuM-like"/>
</dbReference>
<sequence length="317" mass="34718">MTDPIQSQIELYQSADGTVTLGVRTDAESVWLSADQISELFGRDKSTISRHLRNLFADGELEREAVVAEFATTASDGKTYLVVHYDLDVVISVGYRVKSAEGVRFRQWATQVLRRYVLEGVALNEQRLTQIGRIVRVLARSTDELVSGVADVLSGYLPGLQALRDYDDGTIVPPAGDAPTWTLSYADARAVIDHVRAEFPDDHLFGRERGDALRGIVATVYQGFAGRDLYPTVQDKAANLLYLVVKDHPLADGNKRSAAALFVHFLAHNGVLADDLGRSRITNNALAAITLMVAMSDPKEKDLMIALLMRMLAGDGS</sequence>
<dbReference type="InterPro" id="IPR003812">
    <property type="entry name" value="Fido"/>
</dbReference>
<dbReference type="Pfam" id="PF02661">
    <property type="entry name" value="Fic"/>
    <property type="match status" value="1"/>
</dbReference>
<dbReference type="RefSeq" id="WP_074261400.1">
    <property type="nucleotide sequence ID" value="NZ_FSRJ01000004.1"/>
</dbReference>
<organism evidence="2 3">
    <name type="scientific">Agromyces cerinus subsp. cerinus</name>
    <dbReference type="NCBI Taxonomy" id="232089"/>
    <lineage>
        <taxon>Bacteria</taxon>
        <taxon>Bacillati</taxon>
        <taxon>Actinomycetota</taxon>
        <taxon>Actinomycetes</taxon>
        <taxon>Micrococcales</taxon>
        <taxon>Microbacteriaceae</taxon>
        <taxon>Agromyces</taxon>
    </lineage>
</organism>
<dbReference type="InterPro" id="IPR036597">
    <property type="entry name" value="Fido-like_dom_sf"/>
</dbReference>
<accession>A0A1N6HLV8</accession>